<evidence type="ECO:0000256" key="3">
    <source>
        <dbReference type="ARBA" id="ARBA00022603"/>
    </source>
</evidence>
<feature type="coiled-coil region" evidence="8">
    <location>
        <begin position="461"/>
        <end position="495"/>
    </location>
</feature>
<name>A0A5D0MF81_9BACT</name>
<keyword evidence="8" id="KW-0175">Coiled coil</keyword>
<dbReference type="InterPro" id="IPR052916">
    <property type="entry name" value="Type-I_RE_MTase_Subunit"/>
</dbReference>
<dbReference type="PANTHER" id="PTHR42998">
    <property type="entry name" value="TYPE I RESTRICTION ENZYME HINDVIIP M PROTEIN-RELATED"/>
    <property type="match status" value="1"/>
</dbReference>
<dbReference type="EC" id="2.1.1.72" evidence="2"/>
<dbReference type="Gene3D" id="3.40.50.150">
    <property type="entry name" value="Vaccinia Virus protein VP39"/>
    <property type="match status" value="1"/>
</dbReference>
<dbReference type="GO" id="GO:0009307">
    <property type="term" value="P:DNA restriction-modification system"/>
    <property type="evidence" value="ECO:0007669"/>
    <property type="project" value="UniProtKB-KW"/>
</dbReference>
<evidence type="ECO:0000256" key="4">
    <source>
        <dbReference type="ARBA" id="ARBA00022679"/>
    </source>
</evidence>
<evidence type="ECO:0000256" key="6">
    <source>
        <dbReference type="ARBA" id="ARBA00022747"/>
    </source>
</evidence>
<evidence type="ECO:0000313" key="12">
    <source>
        <dbReference type="Proteomes" id="UP000324143"/>
    </source>
</evidence>
<feature type="domain" description="DNA methylase adenine-specific" evidence="9">
    <location>
        <begin position="146"/>
        <end position="467"/>
    </location>
</feature>
<evidence type="ECO:0000259" key="9">
    <source>
        <dbReference type="Pfam" id="PF02384"/>
    </source>
</evidence>
<gene>
    <name evidence="11" type="ORF">FXF47_08655</name>
</gene>
<dbReference type="GO" id="GO:0008170">
    <property type="term" value="F:N-methyltransferase activity"/>
    <property type="evidence" value="ECO:0007669"/>
    <property type="project" value="InterPro"/>
</dbReference>
<comment type="caution">
    <text evidence="11">The sequence shown here is derived from an EMBL/GenBank/DDBJ whole genome shotgun (WGS) entry which is preliminary data.</text>
</comment>
<dbReference type="InterPro" id="IPR022749">
    <property type="entry name" value="D12N6_MeTrfase_N"/>
</dbReference>
<dbReference type="InterPro" id="IPR038333">
    <property type="entry name" value="T1MK-like_N_sf"/>
</dbReference>
<evidence type="ECO:0000313" key="11">
    <source>
        <dbReference type="EMBL" id="TYB30555.1"/>
    </source>
</evidence>
<dbReference type="PRINTS" id="PR00507">
    <property type="entry name" value="N12N6MTFRASE"/>
</dbReference>
<comment type="similarity">
    <text evidence="1">Belongs to the N(4)/N(6)-methyltransferase family.</text>
</comment>
<dbReference type="PROSITE" id="PS00092">
    <property type="entry name" value="N6_MTASE"/>
    <property type="match status" value="1"/>
</dbReference>
<dbReference type="GO" id="GO:0032259">
    <property type="term" value="P:methylation"/>
    <property type="evidence" value="ECO:0007669"/>
    <property type="project" value="UniProtKB-KW"/>
</dbReference>
<dbReference type="InterPro" id="IPR002052">
    <property type="entry name" value="DNA_methylase_N6_adenine_CS"/>
</dbReference>
<dbReference type="InterPro" id="IPR003356">
    <property type="entry name" value="DNA_methylase_A-5"/>
</dbReference>
<dbReference type="Pfam" id="PF12161">
    <property type="entry name" value="HsdM_N"/>
    <property type="match status" value="1"/>
</dbReference>
<evidence type="ECO:0000259" key="10">
    <source>
        <dbReference type="Pfam" id="PF12161"/>
    </source>
</evidence>
<keyword evidence="6" id="KW-0680">Restriction system</keyword>
<accession>A0A5D0MF81</accession>
<keyword evidence="3 11" id="KW-0489">Methyltransferase</keyword>
<evidence type="ECO:0000256" key="1">
    <source>
        <dbReference type="ARBA" id="ARBA00006594"/>
    </source>
</evidence>
<reference evidence="11" key="1">
    <citation type="submission" date="2019-08" db="EMBL/GenBank/DDBJ databases">
        <title>Genomic characterization of a novel candidate phylum (ARYD3) from a high temperature, high salinity tertiary oil reservoir in north central Oklahoma, USA.</title>
        <authorList>
            <person name="Youssef N.H."/>
            <person name="Yadav A."/>
            <person name="Elshahed M.S."/>
        </authorList>
    </citation>
    <scope>NUCLEOTIDE SEQUENCE [LARGE SCALE GENOMIC DNA]</scope>
    <source>
        <strain evidence="11">ARYD3</strain>
    </source>
</reference>
<dbReference type="SUPFAM" id="SSF53335">
    <property type="entry name" value="S-adenosyl-L-methionine-dependent methyltransferases"/>
    <property type="match status" value="1"/>
</dbReference>
<sequence>MGDKLGFEKQLWNACKKLRNNMDPAEYKHVVLGLVFLKYISDSFENVYKELEETKYADPEDRDEYIAKNVFWVPKDARWEKIKKNAKQPEIGQIIDNALIEIEKENPQLKGVLNKRYSRPTLSTRILGELIDEISKVDMHTNGKSSQDILGRVYEYFLAKFADQEGKGGGQFYTPHSVVNLLVEMIEPYQGRIYDPCCGSGGMFVQSEKFVESHQGQIEDISIYGQESNPTTWKMCKMNLAIRGIDNDLGGGPADSFHNDLHKDLKADFILANPPFNDSDWGGELLKDDPRWEYGIPYEGSANYAWIQHFISHLAPKGIAGFVLANGALSSNTDTDNEIRKAIIEDDLVDCIVALPNKLFYSTGIPATLWFLTRDKNKENERNRKNETLFIDARKTGKLVDRAHRELTKKDLEKIVTTYHNWKSEDDYEEYEDIKGFCKSSDLEEIQKHEYILTPGRYVGIEEKEEDDEPFEKKMERLTDELAEQFAKSNNLEEEIRENLGEIGYEF</sequence>
<keyword evidence="5" id="KW-0949">S-adenosyl-L-methionine</keyword>
<evidence type="ECO:0000256" key="2">
    <source>
        <dbReference type="ARBA" id="ARBA00011900"/>
    </source>
</evidence>
<dbReference type="GO" id="GO:0003677">
    <property type="term" value="F:DNA binding"/>
    <property type="evidence" value="ECO:0007669"/>
    <property type="project" value="InterPro"/>
</dbReference>
<feature type="domain" description="N6 adenine-specific DNA methyltransferase N-terminal" evidence="10">
    <location>
        <begin position="8"/>
        <end position="134"/>
    </location>
</feature>
<keyword evidence="12" id="KW-1185">Reference proteome</keyword>
<dbReference type="InterPro" id="IPR029063">
    <property type="entry name" value="SAM-dependent_MTases_sf"/>
</dbReference>
<comment type="catalytic activity">
    <reaction evidence="7">
        <text>a 2'-deoxyadenosine in DNA + S-adenosyl-L-methionine = an N(6)-methyl-2'-deoxyadenosine in DNA + S-adenosyl-L-homocysteine + H(+)</text>
        <dbReference type="Rhea" id="RHEA:15197"/>
        <dbReference type="Rhea" id="RHEA-COMP:12418"/>
        <dbReference type="Rhea" id="RHEA-COMP:12419"/>
        <dbReference type="ChEBI" id="CHEBI:15378"/>
        <dbReference type="ChEBI" id="CHEBI:57856"/>
        <dbReference type="ChEBI" id="CHEBI:59789"/>
        <dbReference type="ChEBI" id="CHEBI:90615"/>
        <dbReference type="ChEBI" id="CHEBI:90616"/>
        <dbReference type="EC" id="2.1.1.72"/>
    </reaction>
</comment>
<evidence type="ECO:0000256" key="5">
    <source>
        <dbReference type="ARBA" id="ARBA00022691"/>
    </source>
</evidence>
<dbReference type="Pfam" id="PF02384">
    <property type="entry name" value="N6_Mtase"/>
    <property type="match status" value="1"/>
</dbReference>
<dbReference type="Proteomes" id="UP000324143">
    <property type="component" value="Unassembled WGS sequence"/>
</dbReference>
<keyword evidence="4" id="KW-0808">Transferase</keyword>
<dbReference type="AlphaFoldDB" id="A0A5D0MF81"/>
<protein>
    <recommendedName>
        <fullName evidence="2">site-specific DNA-methyltransferase (adenine-specific)</fullName>
        <ecNumber evidence="2">2.1.1.72</ecNumber>
    </recommendedName>
</protein>
<dbReference type="PANTHER" id="PTHR42998:SF1">
    <property type="entry name" value="TYPE I RESTRICTION ENZYME HINDI METHYLASE SUBUNIT"/>
    <property type="match status" value="1"/>
</dbReference>
<evidence type="ECO:0000256" key="8">
    <source>
        <dbReference type="SAM" id="Coils"/>
    </source>
</evidence>
<dbReference type="GO" id="GO:0009007">
    <property type="term" value="F:site-specific DNA-methyltransferase (adenine-specific) activity"/>
    <property type="evidence" value="ECO:0007669"/>
    <property type="project" value="UniProtKB-EC"/>
</dbReference>
<dbReference type="EMBL" id="VSIX01000119">
    <property type="protein sequence ID" value="TYB30555.1"/>
    <property type="molecule type" value="Genomic_DNA"/>
</dbReference>
<dbReference type="Gene3D" id="1.20.1260.30">
    <property type="match status" value="1"/>
</dbReference>
<organism evidence="11 12">
    <name type="scientific">Candidatus Mcinerneyibacterium aminivorans</name>
    <dbReference type="NCBI Taxonomy" id="2703815"/>
    <lineage>
        <taxon>Bacteria</taxon>
        <taxon>Candidatus Macinerneyibacteriota</taxon>
        <taxon>Candidatus Mcinerneyibacteria</taxon>
        <taxon>Candidatus Mcinerneyibacteriales</taxon>
        <taxon>Candidatus Mcinerneyibacteriaceae</taxon>
        <taxon>Candidatus Mcinerneyibacterium</taxon>
    </lineage>
</organism>
<proteinExistence type="inferred from homology"/>
<evidence type="ECO:0000256" key="7">
    <source>
        <dbReference type="ARBA" id="ARBA00047942"/>
    </source>
</evidence>